<name>A0A8X7X3J4_POLSE</name>
<dbReference type="PANTHER" id="PTHR42840">
    <property type="entry name" value="NAD(P)-BINDING ROSSMANN-FOLD SUPERFAMILY PROTEIN-RELATED"/>
    <property type="match status" value="1"/>
</dbReference>
<feature type="non-terminal residue" evidence="4">
    <location>
        <position position="1"/>
    </location>
</feature>
<dbReference type="GO" id="GO:0005737">
    <property type="term" value="C:cytoplasm"/>
    <property type="evidence" value="ECO:0007669"/>
    <property type="project" value="TreeGrafter"/>
</dbReference>
<proteinExistence type="inferred from homology"/>
<dbReference type="Gene3D" id="3.30.360.10">
    <property type="entry name" value="Dihydrodipicolinate Reductase, domain 2"/>
    <property type="match status" value="1"/>
</dbReference>
<dbReference type="Proteomes" id="UP000886611">
    <property type="component" value="Unassembled WGS sequence"/>
</dbReference>
<gene>
    <name evidence="4" type="primary">Tp73as1</name>
    <name evidence="4" type="ORF">GTO96_0019149</name>
</gene>
<keyword evidence="2" id="KW-0560">Oxidoreductase</keyword>
<feature type="non-terminal residue" evidence="4">
    <location>
        <position position="462"/>
    </location>
</feature>
<accession>A0A8X7X3J4</accession>
<keyword evidence="5" id="KW-1185">Reference proteome</keyword>
<evidence type="ECO:0000256" key="1">
    <source>
        <dbReference type="ARBA" id="ARBA00010928"/>
    </source>
</evidence>
<dbReference type="AlphaFoldDB" id="A0A8X7X3J4"/>
<evidence type="ECO:0000313" key="5">
    <source>
        <dbReference type="Proteomes" id="UP000886611"/>
    </source>
</evidence>
<dbReference type="InterPro" id="IPR055170">
    <property type="entry name" value="GFO_IDH_MocA-like_dom"/>
</dbReference>
<sequence length="462" mass="50900">MGRKKKTLHDYAAEFSDLAVKRHVVEQHESGERTLVELLYCRSCGIPMRVRRDRILEHLASARHYRNRRLIKQQWERKSSLITSPSDLQPVKLDSPHRLVTTSPCISITSSNPHLISQHQPALPLRSTGISSTSSAPPTTADDLPSTSAIQPKIFSSGHVKNSPVSAWKTSWLMGTDTSSSVAVRQSTSAGPVVRGVGLALFGVSAGCKTLCQSLVEEGRCQLLYVVEDQRWEVENVFSQEQLSHIRILRSADTDIVLSDQRVLGIVVCSPPDEASVIIVDALRAGGVFFHSAVHDIDVVCWLLGEHAPDTIFTLGHAFCAEMAAVNDADSVSISMKFQSGAVASLDISQHCHKSCDQKLEVHGSEGSLHMDNRNPLGISDHSTSASLCLQATSDRYRDAYRELIRHYLRTLIGKESPFFTKEQYLWTIQVAAAAEQSWRNGTAVDLRSEAVETSVIKTEVP</sequence>
<dbReference type="GO" id="GO:0016491">
    <property type="term" value="F:oxidoreductase activity"/>
    <property type="evidence" value="ECO:0007669"/>
    <property type="project" value="UniProtKB-KW"/>
</dbReference>
<dbReference type="PANTHER" id="PTHR42840:SF3">
    <property type="entry name" value="BINDING ROSSMANN FOLD OXIDOREDUCTASE, PUTATIVE (AFU_ORTHOLOGUE AFUA_2G10240)-RELATED"/>
    <property type="match status" value="1"/>
</dbReference>
<comment type="caution">
    <text evidence="4">The sequence shown here is derived from an EMBL/GenBank/DDBJ whole genome shotgun (WGS) entry which is preliminary data.</text>
</comment>
<evidence type="ECO:0000313" key="4">
    <source>
        <dbReference type="EMBL" id="KAG2459632.1"/>
    </source>
</evidence>
<protein>
    <submittedName>
        <fullName evidence="4">T73AS protein</fullName>
    </submittedName>
</protein>
<dbReference type="GO" id="GO:0006740">
    <property type="term" value="P:NADPH regeneration"/>
    <property type="evidence" value="ECO:0007669"/>
    <property type="project" value="TreeGrafter"/>
</dbReference>
<dbReference type="Pfam" id="PF22725">
    <property type="entry name" value="GFO_IDH_MocA_C3"/>
    <property type="match status" value="1"/>
</dbReference>
<evidence type="ECO:0000256" key="2">
    <source>
        <dbReference type="ARBA" id="ARBA00023002"/>
    </source>
</evidence>
<comment type="similarity">
    <text evidence="1">Belongs to the Gfo/Idh/MocA family.</text>
</comment>
<reference evidence="4 5" key="1">
    <citation type="journal article" date="2021" name="Cell">
        <title>Tracing the genetic footprints of vertebrate landing in non-teleost ray-finned fishes.</title>
        <authorList>
            <person name="Bi X."/>
            <person name="Wang K."/>
            <person name="Yang L."/>
            <person name="Pan H."/>
            <person name="Jiang H."/>
            <person name="Wei Q."/>
            <person name="Fang M."/>
            <person name="Yu H."/>
            <person name="Zhu C."/>
            <person name="Cai Y."/>
            <person name="He Y."/>
            <person name="Gan X."/>
            <person name="Zeng H."/>
            <person name="Yu D."/>
            <person name="Zhu Y."/>
            <person name="Jiang H."/>
            <person name="Qiu Q."/>
            <person name="Yang H."/>
            <person name="Zhang Y.E."/>
            <person name="Wang W."/>
            <person name="Zhu M."/>
            <person name="He S."/>
            <person name="Zhang G."/>
        </authorList>
    </citation>
    <scope>NUCLEOTIDE SEQUENCE [LARGE SCALE GENOMIC DNA]</scope>
    <source>
        <strain evidence="4">Bchr_013</strain>
    </source>
</reference>
<organism evidence="4 5">
    <name type="scientific">Polypterus senegalus</name>
    <name type="common">Senegal bichir</name>
    <dbReference type="NCBI Taxonomy" id="55291"/>
    <lineage>
        <taxon>Eukaryota</taxon>
        <taxon>Metazoa</taxon>
        <taxon>Chordata</taxon>
        <taxon>Craniata</taxon>
        <taxon>Vertebrata</taxon>
        <taxon>Euteleostomi</taxon>
        <taxon>Actinopterygii</taxon>
        <taxon>Polypteriformes</taxon>
        <taxon>Polypteridae</taxon>
        <taxon>Polypterus</taxon>
    </lineage>
</organism>
<dbReference type="SUPFAM" id="SSF55347">
    <property type="entry name" value="Glyceraldehyde-3-phosphate dehydrogenase-like, C-terminal domain"/>
    <property type="match status" value="1"/>
</dbReference>
<dbReference type="EMBL" id="JAATIS010005477">
    <property type="protein sequence ID" value="KAG2459632.1"/>
    <property type="molecule type" value="Genomic_DNA"/>
</dbReference>
<feature type="domain" description="GFO/IDH/MocA-like oxidoreductase" evidence="3">
    <location>
        <begin position="281"/>
        <end position="369"/>
    </location>
</feature>
<evidence type="ECO:0000259" key="3">
    <source>
        <dbReference type="Pfam" id="PF22725"/>
    </source>
</evidence>